<dbReference type="AlphaFoldDB" id="A0AAN6ML04"/>
<proteinExistence type="inferred from homology"/>
<feature type="region of interest" description="Disordered" evidence="13">
    <location>
        <begin position="1"/>
        <end position="75"/>
    </location>
</feature>
<evidence type="ECO:0000313" key="15">
    <source>
        <dbReference type="EMBL" id="KAK3902400.1"/>
    </source>
</evidence>
<evidence type="ECO:0000256" key="1">
    <source>
        <dbReference type="ARBA" id="ARBA00001964"/>
    </source>
</evidence>
<dbReference type="HAMAP" id="MF_01813">
    <property type="entry name" value="MenG_UbiE_methyltr"/>
    <property type="match status" value="1"/>
</dbReference>
<evidence type="ECO:0000256" key="13">
    <source>
        <dbReference type="SAM" id="MobiDB-lite"/>
    </source>
</evidence>
<reference evidence="15" key="1">
    <citation type="journal article" date="2023" name="Mol. Phylogenet. Evol.">
        <title>Genome-scale phylogeny and comparative genomics of the fungal order Sordariales.</title>
        <authorList>
            <person name="Hensen N."/>
            <person name="Bonometti L."/>
            <person name="Westerberg I."/>
            <person name="Brannstrom I.O."/>
            <person name="Guillou S."/>
            <person name="Cros-Aarteil S."/>
            <person name="Calhoun S."/>
            <person name="Haridas S."/>
            <person name="Kuo A."/>
            <person name="Mondo S."/>
            <person name="Pangilinan J."/>
            <person name="Riley R."/>
            <person name="LaButti K."/>
            <person name="Andreopoulos B."/>
            <person name="Lipzen A."/>
            <person name="Chen C."/>
            <person name="Yan M."/>
            <person name="Daum C."/>
            <person name="Ng V."/>
            <person name="Clum A."/>
            <person name="Steindorff A."/>
            <person name="Ohm R.A."/>
            <person name="Martin F."/>
            <person name="Silar P."/>
            <person name="Natvig D.O."/>
            <person name="Lalanne C."/>
            <person name="Gautier V."/>
            <person name="Ament-Velasquez S.L."/>
            <person name="Kruys A."/>
            <person name="Hutchinson M.I."/>
            <person name="Powell A.J."/>
            <person name="Barry K."/>
            <person name="Miller A.N."/>
            <person name="Grigoriev I.V."/>
            <person name="Debuchy R."/>
            <person name="Gladieux P."/>
            <person name="Hiltunen Thoren M."/>
            <person name="Johannesson H."/>
        </authorList>
    </citation>
    <scope>NUCLEOTIDE SEQUENCE</scope>
    <source>
        <strain evidence="15">CBS 103.79</strain>
    </source>
</reference>
<dbReference type="SUPFAM" id="SSF53335">
    <property type="entry name" value="S-adenosyl-L-methionine-dependent methyltransferases"/>
    <property type="match status" value="1"/>
</dbReference>
<comment type="similarity">
    <text evidence="3">Belongs to the BCKDHA family.</text>
</comment>
<dbReference type="InterPro" id="IPR001017">
    <property type="entry name" value="DH_E1"/>
</dbReference>
<name>A0AAN6ML04_9PEZI</name>
<dbReference type="PANTHER" id="PTHR43380">
    <property type="entry name" value="2-OXOISOVALERATE DEHYDROGENASE SUBUNIT ALPHA, MITOCHONDRIAL"/>
    <property type="match status" value="1"/>
</dbReference>
<keyword evidence="12" id="KW-0472">Membrane</keyword>
<evidence type="ECO:0000313" key="16">
    <source>
        <dbReference type="Proteomes" id="UP001303889"/>
    </source>
</evidence>
<keyword evidence="16" id="KW-1185">Reference proteome</keyword>
<accession>A0AAN6ML04</accession>
<dbReference type="GO" id="GO:0016624">
    <property type="term" value="F:oxidoreductase activity, acting on the aldehyde or oxo group of donors, disulfide as acceptor"/>
    <property type="evidence" value="ECO:0007669"/>
    <property type="project" value="InterPro"/>
</dbReference>
<dbReference type="Pfam" id="PF00676">
    <property type="entry name" value="E1_dh"/>
    <property type="match status" value="1"/>
</dbReference>
<evidence type="ECO:0000256" key="6">
    <source>
        <dbReference type="ARBA" id="ARBA00022691"/>
    </source>
</evidence>
<keyword evidence="7" id="KW-0479">Metal-binding</keyword>
<dbReference type="InterPro" id="IPR029061">
    <property type="entry name" value="THDP-binding"/>
</dbReference>
<feature type="binding site" evidence="12">
    <location>
        <position position="570"/>
    </location>
    <ligand>
        <name>S-adenosyl-L-methionine</name>
        <dbReference type="ChEBI" id="CHEBI:59789"/>
    </ligand>
</feature>
<keyword evidence="12" id="KW-0831">Ubiquinone biosynthesis</keyword>
<comment type="caution">
    <text evidence="12">Lacks conserved residue(s) required for the propagation of feature annotation.</text>
</comment>
<dbReference type="FunFam" id="3.40.50.970:FF:000015">
    <property type="entry name" value="2-oxoisovalerate dehydrogenase subunit alpha"/>
    <property type="match status" value="1"/>
</dbReference>
<dbReference type="Gene3D" id="3.40.50.150">
    <property type="entry name" value="Vaccinia Virus protein VP39"/>
    <property type="match status" value="1"/>
</dbReference>
<dbReference type="PROSITE" id="PS51608">
    <property type="entry name" value="SAM_MT_UBIE"/>
    <property type="match status" value="1"/>
</dbReference>
<dbReference type="EMBL" id="MU855512">
    <property type="protein sequence ID" value="KAK3902400.1"/>
    <property type="molecule type" value="Genomic_DNA"/>
</dbReference>
<dbReference type="InterPro" id="IPR050771">
    <property type="entry name" value="Alpha-ketoacid_DH_E1_comp"/>
</dbReference>
<reference evidence="15" key="2">
    <citation type="submission" date="2023-05" db="EMBL/GenBank/DDBJ databases">
        <authorList>
            <consortium name="Lawrence Berkeley National Laboratory"/>
            <person name="Steindorff A."/>
            <person name="Hensen N."/>
            <person name="Bonometti L."/>
            <person name="Westerberg I."/>
            <person name="Brannstrom I.O."/>
            <person name="Guillou S."/>
            <person name="Cros-Aarteil S."/>
            <person name="Calhoun S."/>
            <person name="Haridas S."/>
            <person name="Kuo A."/>
            <person name="Mondo S."/>
            <person name="Pangilinan J."/>
            <person name="Riley R."/>
            <person name="Labutti K."/>
            <person name="Andreopoulos B."/>
            <person name="Lipzen A."/>
            <person name="Chen C."/>
            <person name="Yanf M."/>
            <person name="Daum C."/>
            <person name="Ng V."/>
            <person name="Clum A."/>
            <person name="Ohm R."/>
            <person name="Martin F."/>
            <person name="Silar P."/>
            <person name="Natvig D."/>
            <person name="Lalanne C."/>
            <person name="Gautier V."/>
            <person name="Ament-Velasquez S.L."/>
            <person name="Kruys A."/>
            <person name="Hutchinson M.I."/>
            <person name="Powell A.J."/>
            <person name="Barry K."/>
            <person name="Miller A.N."/>
            <person name="Grigoriev I.V."/>
            <person name="Debuchy R."/>
            <person name="Gladieux P."/>
            <person name="Thoren M.H."/>
            <person name="Johannesson H."/>
        </authorList>
    </citation>
    <scope>NUCLEOTIDE SEQUENCE</scope>
    <source>
        <strain evidence="15">CBS 103.79</strain>
    </source>
</reference>
<gene>
    <name evidence="12" type="primary">COQ5</name>
    <name evidence="15" type="ORF">C8A05DRAFT_44168</name>
</gene>
<comment type="pathway">
    <text evidence="12">Cofactor biosynthesis; ubiquinone biosynthesis.</text>
</comment>
<dbReference type="GO" id="GO:0032259">
    <property type="term" value="P:methylation"/>
    <property type="evidence" value="ECO:0007669"/>
    <property type="project" value="UniProtKB-KW"/>
</dbReference>
<evidence type="ECO:0000256" key="12">
    <source>
        <dbReference type="HAMAP-Rule" id="MF_03191"/>
    </source>
</evidence>
<evidence type="ECO:0000256" key="11">
    <source>
        <dbReference type="ARBA" id="ARBA00023128"/>
    </source>
</evidence>
<comment type="subcellular location">
    <subcellularLocation>
        <location evidence="12">Mitochondrion inner membrane</location>
        <topology evidence="12">Peripheral membrane protein</topology>
        <orientation evidence="12">Matrix side</orientation>
    </subcellularLocation>
    <subcellularLocation>
        <location evidence="2">Mitochondrion matrix</location>
    </subcellularLocation>
</comment>
<keyword evidence="8" id="KW-0809">Transit peptide</keyword>
<evidence type="ECO:0000256" key="7">
    <source>
        <dbReference type="ARBA" id="ARBA00022723"/>
    </source>
</evidence>
<dbReference type="CDD" id="cd02440">
    <property type="entry name" value="AdoMet_MTases"/>
    <property type="match status" value="1"/>
</dbReference>
<keyword evidence="9" id="KW-0630">Potassium</keyword>
<dbReference type="GO" id="GO:0008425">
    <property type="term" value="F:2-methoxy-6-polyprenyl-1,4-benzoquinol methyltransferase activity"/>
    <property type="evidence" value="ECO:0007669"/>
    <property type="project" value="UniProtKB-UniRule"/>
</dbReference>
<feature type="domain" description="Dehydrogenase E1 component" evidence="14">
    <location>
        <begin position="133"/>
        <end position="438"/>
    </location>
</feature>
<keyword evidence="6 12" id="KW-0949">S-adenosyl-L-methionine</keyword>
<comment type="catalytic activity">
    <reaction evidence="12">
        <text>a 2-methoxy-6-(all-trans-polyprenyl)benzene-1,4-diol + S-adenosyl-L-methionine = a 5-methoxy-2-methyl-3-(all-trans-polyprenyl)benzene-1,4-diol + S-adenosyl-L-homocysteine + H(+)</text>
        <dbReference type="Rhea" id="RHEA:28286"/>
        <dbReference type="Rhea" id="RHEA-COMP:10858"/>
        <dbReference type="Rhea" id="RHEA-COMP:10859"/>
        <dbReference type="ChEBI" id="CHEBI:15378"/>
        <dbReference type="ChEBI" id="CHEBI:57856"/>
        <dbReference type="ChEBI" id="CHEBI:59789"/>
        <dbReference type="ChEBI" id="CHEBI:84166"/>
        <dbReference type="ChEBI" id="CHEBI:84167"/>
        <dbReference type="EC" id="2.1.1.201"/>
    </reaction>
</comment>
<evidence type="ECO:0000256" key="4">
    <source>
        <dbReference type="ARBA" id="ARBA00022603"/>
    </source>
</evidence>
<evidence type="ECO:0000256" key="10">
    <source>
        <dbReference type="ARBA" id="ARBA00023002"/>
    </source>
</evidence>
<protein>
    <recommendedName>
        <fullName evidence="12">2-methoxy-6-polyprenyl-1,4-benzoquinol methylase, mitochondrial</fullName>
        <ecNumber evidence="12">2.1.1.201</ecNumber>
    </recommendedName>
    <alternativeName>
        <fullName evidence="12">Ubiquinone biosynthesis methyltransferase COQ5</fullName>
    </alternativeName>
</protein>
<keyword evidence="11 12" id="KW-0496">Mitochondrion</keyword>
<comment type="function">
    <text evidence="12">Methyltransferase required for the conversion of 2-polyprenyl-6-methoxy-1,4-benzoquinol (DDMQH2) to 2-polyprenyl-3-methyl-6-methoxy-1,4-benzoquinol (DMQH2).</text>
</comment>
<feature type="binding site" evidence="12">
    <location>
        <begin position="626"/>
        <end position="627"/>
    </location>
    <ligand>
        <name>S-adenosyl-L-methionine</name>
        <dbReference type="ChEBI" id="CHEBI:59789"/>
    </ligand>
</feature>
<dbReference type="EC" id="2.1.1.201" evidence="12"/>
<dbReference type="PROSITE" id="PS01183">
    <property type="entry name" value="UBIE_1"/>
    <property type="match status" value="1"/>
</dbReference>
<dbReference type="Proteomes" id="UP001303889">
    <property type="component" value="Unassembled WGS sequence"/>
</dbReference>
<organism evidence="15 16">
    <name type="scientific">Staphylotrichum tortipilum</name>
    <dbReference type="NCBI Taxonomy" id="2831512"/>
    <lineage>
        <taxon>Eukaryota</taxon>
        <taxon>Fungi</taxon>
        <taxon>Dikarya</taxon>
        <taxon>Ascomycota</taxon>
        <taxon>Pezizomycotina</taxon>
        <taxon>Sordariomycetes</taxon>
        <taxon>Sordariomycetidae</taxon>
        <taxon>Sordariales</taxon>
        <taxon>Chaetomiaceae</taxon>
        <taxon>Staphylotrichum</taxon>
    </lineage>
</organism>
<keyword evidence="12" id="KW-0999">Mitochondrion inner membrane</keyword>
<evidence type="ECO:0000256" key="2">
    <source>
        <dbReference type="ARBA" id="ARBA00004305"/>
    </source>
</evidence>
<feature type="binding site" evidence="12">
    <location>
        <position position="596"/>
    </location>
    <ligand>
        <name>S-adenosyl-L-methionine</name>
        <dbReference type="ChEBI" id="CHEBI:59789"/>
    </ligand>
</feature>
<dbReference type="CDD" id="cd02000">
    <property type="entry name" value="TPP_E1_PDC_ADC_BCADC"/>
    <property type="match status" value="1"/>
</dbReference>
<sequence length="795" mass="87988">MMEDRKLHAKLQLPLPSGTQQADAPPSAPGQPLDADATGPGTASVGTIDMGLSTPSVSPSPRRHAGSISQRPDSPHVMFPGAVKSAFSHTLRFEQPSTYPALSTYRAVDQHGVVVDPEFKPDLTDEQVVKLYRDMLTVSIMDLIMFDAQRQGRLSFYMVSAGEEAVSVATASALAPEDVVFCQYREQGVFKQRGFTLGDFMNQLFANRKDPGKGRNMPVHYGSRELNIHTISSPLATQLPQASGAAYALKIQRMQDPSIPPRIVAAYFGEGAASEGDFHAALNIAATRACPVVFICRNNGYAISTPTLEQYRGDGIASRGLGYGIETIRVDGNDFWAVREAMKKARKLALQDGGKPVLIEAMTYRVSHHSTSDDSFAYRAKVEVEDWKRRDNPIARLRKWMEARGCWDEAKEKEARDSIRRDVLKAFSEAEKEKKPPVRTMFEDVYEELTPDLKSQMRELKSQLERYPDEYDLGEFEGGRETPEYAIPDPSRPTHFGFETVTEGEKRERVAGVFTSVAESYDRMNDLMSFGWHRVWKDHFVASLNPGFSPLTSGPDPRGPQHILDIAGGTGDIAFRMLRTAHVLNGNPSVRVTISDINRAMLTVGKQRSTTLPASQQAALSFVEANAENLTQTRPLHPYPSPLEPTSPDAHGNPEQAFFDPATATSSIPDASVDLYTVAFGIRNFSNIPAALREARRVLKPGGVFACLEFSKADRFPVFNALYKEWSFRAIPLIGQLVAADRDSYQYLVESIERFPSQREFRDMIVDAGFVVAGQGWEDLTGGVAAIHKGMKPRD</sequence>
<keyword evidence="5 12" id="KW-0808">Transferase</keyword>
<keyword evidence="4 12" id="KW-0489">Methyltransferase</keyword>
<dbReference type="GO" id="GO:0046872">
    <property type="term" value="F:metal ion binding"/>
    <property type="evidence" value="ECO:0007669"/>
    <property type="project" value="UniProtKB-KW"/>
</dbReference>
<evidence type="ECO:0000259" key="14">
    <source>
        <dbReference type="Pfam" id="PF00676"/>
    </source>
</evidence>
<dbReference type="PROSITE" id="PS01184">
    <property type="entry name" value="UBIE_2"/>
    <property type="match status" value="1"/>
</dbReference>
<dbReference type="InterPro" id="IPR023576">
    <property type="entry name" value="UbiE/COQ5_MeTrFase_CS"/>
</dbReference>
<evidence type="ECO:0000256" key="9">
    <source>
        <dbReference type="ARBA" id="ARBA00022958"/>
    </source>
</evidence>
<keyword evidence="10" id="KW-0560">Oxidoreductase</keyword>
<evidence type="ECO:0000256" key="8">
    <source>
        <dbReference type="ARBA" id="ARBA00022946"/>
    </source>
</evidence>
<dbReference type="Pfam" id="PF01209">
    <property type="entry name" value="Ubie_methyltran"/>
    <property type="match status" value="2"/>
</dbReference>
<dbReference type="InterPro" id="IPR004033">
    <property type="entry name" value="UbiE/COQ5_MeTrFase"/>
</dbReference>
<dbReference type="SUPFAM" id="SSF52518">
    <property type="entry name" value="Thiamin diphosphate-binding fold (THDP-binding)"/>
    <property type="match status" value="1"/>
</dbReference>
<dbReference type="GO" id="GO:0009083">
    <property type="term" value="P:branched-chain amino acid catabolic process"/>
    <property type="evidence" value="ECO:0007669"/>
    <property type="project" value="TreeGrafter"/>
</dbReference>
<evidence type="ECO:0000256" key="3">
    <source>
        <dbReference type="ARBA" id="ARBA00008646"/>
    </source>
</evidence>
<dbReference type="InterPro" id="IPR029063">
    <property type="entry name" value="SAM-dependent_MTases_sf"/>
</dbReference>
<comment type="subunit">
    <text evidence="12">Component of a multi-subunit COQ enzyme complex, composed of at least COQ3, COQ4, COQ5, COQ6, COQ7 and COQ9.</text>
</comment>
<comment type="caution">
    <text evidence="15">The sequence shown here is derived from an EMBL/GenBank/DDBJ whole genome shotgun (WGS) entry which is preliminary data.</text>
</comment>
<evidence type="ECO:0000256" key="5">
    <source>
        <dbReference type="ARBA" id="ARBA00022679"/>
    </source>
</evidence>
<comment type="similarity">
    <text evidence="12">Belongs to the class I-like SAM-binding methyltransferase superfamily. MenG/UbiE family.</text>
</comment>
<dbReference type="Gene3D" id="3.40.50.970">
    <property type="match status" value="1"/>
</dbReference>
<dbReference type="GO" id="GO:0005759">
    <property type="term" value="C:mitochondrial matrix"/>
    <property type="evidence" value="ECO:0007669"/>
    <property type="project" value="UniProtKB-SubCell"/>
</dbReference>
<dbReference type="PANTHER" id="PTHR43380:SF1">
    <property type="entry name" value="2-OXOISOVALERATE DEHYDROGENASE SUBUNIT ALPHA, MITOCHONDRIAL"/>
    <property type="match status" value="1"/>
</dbReference>
<dbReference type="GO" id="GO:0031314">
    <property type="term" value="C:extrinsic component of mitochondrial inner membrane"/>
    <property type="evidence" value="ECO:0007669"/>
    <property type="project" value="UniProtKB-UniRule"/>
</dbReference>
<comment type="cofactor">
    <cofactor evidence="1">
        <name>thiamine diphosphate</name>
        <dbReference type="ChEBI" id="CHEBI:58937"/>
    </cofactor>
</comment>